<comment type="caution">
    <text evidence="4">The sequence shown here is derived from an EMBL/GenBank/DDBJ whole genome shotgun (WGS) entry which is preliminary data.</text>
</comment>
<reference evidence="4" key="1">
    <citation type="journal article" date="2019" name="bioRxiv">
        <title>The Genome of the Zebra Mussel, Dreissena polymorpha: A Resource for Invasive Species Research.</title>
        <authorList>
            <person name="McCartney M.A."/>
            <person name="Auch B."/>
            <person name="Kono T."/>
            <person name="Mallez S."/>
            <person name="Zhang Y."/>
            <person name="Obille A."/>
            <person name="Becker A."/>
            <person name="Abrahante J.E."/>
            <person name="Garbe J."/>
            <person name="Badalamenti J.P."/>
            <person name="Herman A."/>
            <person name="Mangelson H."/>
            <person name="Liachko I."/>
            <person name="Sullivan S."/>
            <person name="Sone E.D."/>
            <person name="Koren S."/>
            <person name="Silverstein K.A.T."/>
            <person name="Beckman K.B."/>
            <person name="Gohl D.M."/>
        </authorList>
    </citation>
    <scope>NUCLEOTIDE SEQUENCE</scope>
    <source>
        <strain evidence="4">Duluth1</strain>
        <tissue evidence="4">Whole animal</tissue>
    </source>
</reference>
<feature type="compositionally biased region" description="Polar residues" evidence="1">
    <location>
        <begin position="28"/>
        <end position="38"/>
    </location>
</feature>
<evidence type="ECO:0000313" key="4">
    <source>
        <dbReference type="EMBL" id="KAH3769965.1"/>
    </source>
</evidence>
<evidence type="ECO:0000313" key="5">
    <source>
        <dbReference type="Proteomes" id="UP000828390"/>
    </source>
</evidence>
<name>A0A9D4E0S8_DREPO</name>
<organism evidence="4 5">
    <name type="scientific">Dreissena polymorpha</name>
    <name type="common">Zebra mussel</name>
    <name type="synonym">Mytilus polymorpha</name>
    <dbReference type="NCBI Taxonomy" id="45954"/>
    <lineage>
        <taxon>Eukaryota</taxon>
        <taxon>Metazoa</taxon>
        <taxon>Spiralia</taxon>
        <taxon>Lophotrochozoa</taxon>
        <taxon>Mollusca</taxon>
        <taxon>Bivalvia</taxon>
        <taxon>Autobranchia</taxon>
        <taxon>Heteroconchia</taxon>
        <taxon>Euheterodonta</taxon>
        <taxon>Imparidentia</taxon>
        <taxon>Neoheterodontei</taxon>
        <taxon>Myida</taxon>
        <taxon>Dreissenoidea</taxon>
        <taxon>Dreissenidae</taxon>
        <taxon>Dreissena</taxon>
    </lineage>
</organism>
<keyword evidence="2" id="KW-0732">Signal</keyword>
<keyword evidence="5" id="KW-1185">Reference proteome</keyword>
<dbReference type="AlphaFoldDB" id="A0A9D4E0S8"/>
<proteinExistence type="predicted"/>
<evidence type="ECO:0000256" key="1">
    <source>
        <dbReference type="SAM" id="MobiDB-lite"/>
    </source>
</evidence>
<dbReference type="InterPro" id="IPR007110">
    <property type="entry name" value="Ig-like_dom"/>
</dbReference>
<sequence length="96" mass="11049">MGGMVSKCSLLVVTFCLSRREIQIIQYENSAQNNPWTKTESEPAGKHGLHNNQRSQQLPNTFDFQSERTDREKDTTHTFTLQKSTRMASTGEYYCN</sequence>
<evidence type="ECO:0000259" key="3">
    <source>
        <dbReference type="PROSITE" id="PS50835"/>
    </source>
</evidence>
<dbReference type="PROSITE" id="PS50835">
    <property type="entry name" value="IG_LIKE"/>
    <property type="match status" value="1"/>
</dbReference>
<feature type="chain" id="PRO_5039257821" description="Ig-like domain-containing protein" evidence="2">
    <location>
        <begin position="19"/>
        <end position="96"/>
    </location>
</feature>
<dbReference type="EMBL" id="JAIWYP010000009">
    <property type="protein sequence ID" value="KAH3769965.1"/>
    <property type="molecule type" value="Genomic_DNA"/>
</dbReference>
<feature type="domain" description="Ig-like" evidence="3">
    <location>
        <begin position="1"/>
        <end position="96"/>
    </location>
</feature>
<evidence type="ECO:0000256" key="2">
    <source>
        <dbReference type="SAM" id="SignalP"/>
    </source>
</evidence>
<feature type="compositionally biased region" description="Polar residues" evidence="1">
    <location>
        <begin position="50"/>
        <end position="64"/>
    </location>
</feature>
<feature type="compositionally biased region" description="Basic and acidic residues" evidence="1">
    <location>
        <begin position="65"/>
        <end position="76"/>
    </location>
</feature>
<protein>
    <recommendedName>
        <fullName evidence="3">Ig-like domain-containing protein</fullName>
    </recommendedName>
</protein>
<feature type="region of interest" description="Disordered" evidence="1">
    <location>
        <begin position="28"/>
        <end position="82"/>
    </location>
</feature>
<gene>
    <name evidence="4" type="ORF">DPMN_171244</name>
</gene>
<reference evidence="4" key="2">
    <citation type="submission" date="2020-11" db="EMBL/GenBank/DDBJ databases">
        <authorList>
            <person name="McCartney M.A."/>
            <person name="Auch B."/>
            <person name="Kono T."/>
            <person name="Mallez S."/>
            <person name="Becker A."/>
            <person name="Gohl D.M."/>
            <person name="Silverstein K.A.T."/>
            <person name="Koren S."/>
            <person name="Bechman K.B."/>
            <person name="Herman A."/>
            <person name="Abrahante J.E."/>
            <person name="Garbe J."/>
        </authorList>
    </citation>
    <scope>NUCLEOTIDE SEQUENCE</scope>
    <source>
        <strain evidence="4">Duluth1</strain>
        <tissue evidence="4">Whole animal</tissue>
    </source>
</reference>
<dbReference type="Proteomes" id="UP000828390">
    <property type="component" value="Unassembled WGS sequence"/>
</dbReference>
<accession>A0A9D4E0S8</accession>
<feature type="signal peptide" evidence="2">
    <location>
        <begin position="1"/>
        <end position="18"/>
    </location>
</feature>